<dbReference type="Proteomes" id="UP001396334">
    <property type="component" value="Unassembled WGS sequence"/>
</dbReference>
<organism evidence="2 3">
    <name type="scientific">Hibiscus sabdariffa</name>
    <name type="common">roselle</name>
    <dbReference type="NCBI Taxonomy" id="183260"/>
    <lineage>
        <taxon>Eukaryota</taxon>
        <taxon>Viridiplantae</taxon>
        <taxon>Streptophyta</taxon>
        <taxon>Embryophyta</taxon>
        <taxon>Tracheophyta</taxon>
        <taxon>Spermatophyta</taxon>
        <taxon>Magnoliopsida</taxon>
        <taxon>eudicotyledons</taxon>
        <taxon>Gunneridae</taxon>
        <taxon>Pentapetalae</taxon>
        <taxon>rosids</taxon>
        <taxon>malvids</taxon>
        <taxon>Malvales</taxon>
        <taxon>Malvaceae</taxon>
        <taxon>Malvoideae</taxon>
        <taxon>Hibiscus</taxon>
    </lineage>
</organism>
<keyword evidence="3" id="KW-1185">Reference proteome</keyword>
<evidence type="ECO:0000256" key="1">
    <source>
        <dbReference type="SAM" id="MobiDB-lite"/>
    </source>
</evidence>
<accession>A0ABR2T292</accession>
<comment type="caution">
    <text evidence="2">The sequence shown here is derived from an EMBL/GenBank/DDBJ whole genome shotgun (WGS) entry which is preliminary data.</text>
</comment>
<dbReference type="EMBL" id="JBBPBN010000010">
    <property type="protein sequence ID" value="KAK9031415.1"/>
    <property type="molecule type" value="Genomic_DNA"/>
</dbReference>
<protein>
    <submittedName>
        <fullName evidence="2">Uncharacterized protein</fullName>
    </submittedName>
</protein>
<evidence type="ECO:0000313" key="3">
    <source>
        <dbReference type="Proteomes" id="UP001396334"/>
    </source>
</evidence>
<sequence>MGRAESRNIFASAREKSTIKDGRNKQGTRRDQTRAKTGLRNIRSPGNRNASSFRRRLTSYYSSVGGGDLEHKSKADLGATLLQYDVSPLPELLAFRFPGLRMFL</sequence>
<proteinExistence type="predicted"/>
<feature type="compositionally biased region" description="Basic and acidic residues" evidence="1">
    <location>
        <begin position="13"/>
        <end position="34"/>
    </location>
</feature>
<name>A0ABR2T292_9ROSI</name>
<evidence type="ECO:0000313" key="2">
    <source>
        <dbReference type="EMBL" id="KAK9031415.1"/>
    </source>
</evidence>
<reference evidence="2 3" key="1">
    <citation type="journal article" date="2024" name="G3 (Bethesda)">
        <title>Genome assembly of Hibiscus sabdariffa L. provides insights into metabolisms of medicinal natural products.</title>
        <authorList>
            <person name="Kim T."/>
        </authorList>
    </citation>
    <scope>NUCLEOTIDE SEQUENCE [LARGE SCALE GENOMIC DNA]</scope>
    <source>
        <strain evidence="2">TK-2024</strain>
        <tissue evidence="2">Old leaves</tissue>
    </source>
</reference>
<feature type="region of interest" description="Disordered" evidence="1">
    <location>
        <begin position="1"/>
        <end position="50"/>
    </location>
</feature>
<gene>
    <name evidence="2" type="ORF">V6N11_032797</name>
</gene>